<evidence type="ECO:0000313" key="1">
    <source>
        <dbReference type="EMBL" id="RUT30982.1"/>
    </source>
</evidence>
<dbReference type="Proteomes" id="UP000281547">
    <property type="component" value="Unassembled WGS sequence"/>
</dbReference>
<dbReference type="OrthoDB" id="7943729at2"/>
<protein>
    <recommendedName>
        <fullName evidence="3">FAD-binding oxidoreductase</fullName>
    </recommendedName>
</protein>
<evidence type="ECO:0008006" key="3">
    <source>
        <dbReference type="Google" id="ProtNLM"/>
    </source>
</evidence>
<sequence length="367" mass="38885">MSVISPAPYDFAVFGSSPLARLLAGLLAHEHGQRACLVGESHGAFRLTRGIDLSVAPLTRPETWSVLRRGSVETEKLLLRIAPRGLERADPLFVAETAPAREALAHVRHMAMGYGYAVERVGEGIVAPGATALRIRDALTLNRPLLETALDPWLKSAGVRWIDPHDGEPVIKRDGSVRFGSGGSSLEAAHAILVDDAPIIAHLPADERARLLTVHSTTTLLTEPAAPLAAPIMDFLDRGVRLSQRPRRGIAALASGPADEAIARIGASLSHLGRLRRAGQAVFQTVETRDGAPLVGPARGLRATLVTGLGPIGVFLAPSLARFIAGKPSVEEAAYFGPREPGRFHQRALVADYQGPIAAEAALEAVS</sequence>
<comment type="caution">
    <text evidence="1">The sequence shown here is derived from an EMBL/GenBank/DDBJ whole genome shotgun (WGS) entry which is preliminary data.</text>
</comment>
<gene>
    <name evidence="1" type="ORF">EMQ25_08870</name>
</gene>
<proteinExistence type="predicted"/>
<name>A0A433XAA0_9HYPH</name>
<dbReference type="RefSeq" id="WP_127188228.1">
    <property type="nucleotide sequence ID" value="NZ_RZNJ01000003.1"/>
</dbReference>
<organism evidence="1 2">
    <name type="scientific">Arsenicitalea aurantiaca</name>
    <dbReference type="NCBI Taxonomy" id="1783274"/>
    <lineage>
        <taxon>Bacteria</taxon>
        <taxon>Pseudomonadati</taxon>
        <taxon>Pseudomonadota</taxon>
        <taxon>Alphaproteobacteria</taxon>
        <taxon>Hyphomicrobiales</taxon>
        <taxon>Devosiaceae</taxon>
        <taxon>Arsenicitalea</taxon>
    </lineage>
</organism>
<evidence type="ECO:0000313" key="2">
    <source>
        <dbReference type="Proteomes" id="UP000281547"/>
    </source>
</evidence>
<dbReference type="EMBL" id="RZNJ01000003">
    <property type="protein sequence ID" value="RUT30982.1"/>
    <property type="molecule type" value="Genomic_DNA"/>
</dbReference>
<reference evidence="1 2" key="1">
    <citation type="journal article" date="2016" name="Int. J. Syst. Evol. Microbiol.">
        <title>Arsenicitalea aurantiaca gen. nov., sp. nov., a new member of the family Hyphomicrobiaceae, isolated from high-arsenic sediment.</title>
        <authorList>
            <person name="Mu Y."/>
            <person name="Zhou L."/>
            <person name="Zeng X.C."/>
            <person name="Liu L."/>
            <person name="Pan Y."/>
            <person name="Chen X."/>
            <person name="Wang J."/>
            <person name="Li S."/>
            <person name="Li W.J."/>
            <person name="Wang Y."/>
        </authorList>
    </citation>
    <scope>NUCLEOTIDE SEQUENCE [LARGE SCALE GENOMIC DNA]</scope>
    <source>
        <strain evidence="1 2">42-50</strain>
    </source>
</reference>
<dbReference type="AlphaFoldDB" id="A0A433XAA0"/>
<accession>A0A433XAA0</accession>
<keyword evidence="2" id="KW-1185">Reference proteome</keyword>